<feature type="domain" description="WW" evidence="14">
    <location>
        <begin position="173"/>
        <end position="206"/>
    </location>
</feature>
<evidence type="ECO:0000256" key="10">
    <source>
        <dbReference type="ARBA" id="ARBA00023163"/>
    </source>
</evidence>
<dbReference type="Proteomes" id="UP000558488">
    <property type="component" value="Unassembled WGS sequence"/>
</dbReference>
<keyword evidence="5" id="KW-0963">Cytoplasm</keyword>
<comment type="similarity">
    <text evidence="12">Belongs to the YAP1 family.</text>
</comment>
<dbReference type="EMBL" id="JACAGB010000009">
    <property type="protein sequence ID" value="KAF6343885.1"/>
    <property type="molecule type" value="Genomic_DNA"/>
</dbReference>
<evidence type="ECO:0000256" key="8">
    <source>
        <dbReference type="ARBA" id="ARBA00023015"/>
    </source>
</evidence>
<keyword evidence="10" id="KW-0804">Transcription</keyword>
<dbReference type="InterPro" id="IPR053819">
    <property type="entry name" value="TEADIR3_omega_loop"/>
</dbReference>
<evidence type="ECO:0000256" key="13">
    <source>
        <dbReference type="SAM" id="MobiDB-lite"/>
    </source>
</evidence>
<dbReference type="GO" id="GO:0045944">
    <property type="term" value="P:positive regulation of transcription by RNA polymerase II"/>
    <property type="evidence" value="ECO:0007669"/>
    <property type="project" value="TreeGrafter"/>
</dbReference>
<keyword evidence="6" id="KW-0678">Repressor</keyword>
<dbReference type="InterPro" id="IPR036020">
    <property type="entry name" value="WW_dom_sf"/>
</dbReference>
<dbReference type="GO" id="GO:0035329">
    <property type="term" value="P:hippo signaling"/>
    <property type="evidence" value="ECO:0007669"/>
    <property type="project" value="TreeGrafter"/>
</dbReference>
<keyword evidence="16" id="KW-1185">Reference proteome</keyword>
<accession>A0A7J7X2I9</accession>
<dbReference type="SUPFAM" id="SSF51045">
    <property type="entry name" value="WW domain"/>
    <property type="match status" value="1"/>
</dbReference>
<proteinExistence type="inferred from homology"/>
<sequence length="472" mass="50442">MDPGQQPPPPAPQGPGQPPAQPPPQGQGPPSGPGQPPPAPPGSQAAPQAPPAGHQIVHVRGDSETDLEALFNAVMNPKTANVPQTVPMRLRKLPDSFFKPPEPKSHSRQASTDAGTAGALTPQHVRAHSSPASLQLGAVSPGTLTPTGVVSGPAATPTAQHLRQSSFEIPDDVPLPAGWEMAKTSSGQRYFLNHIDQTTTWQDPRKAMLTQINVTAPTSPPVQQNMMNSASAMNQRISQSAPVKQPPPLAPQSPQGGVLGGGSSNQQQQMRLQQLQMEKERLRLKQQELLRQVRPQAMRNINPSTANSPKCQELALRSQLPTLEPDGGTPNPVSSPGMSQELRTMTTNSSDPFLNSGTYHSRDESTDSGLSMSSYSVPRTPDDFLNSVDEMDTGDTINQSTLPSQQNRFPDYLEAIPGTNVDLGTLEGDGMNIEGEELMPSLQEALSSDILNDMESVLAATKLDKESFLTWL</sequence>
<dbReference type="InterPro" id="IPR001202">
    <property type="entry name" value="WW_dom"/>
</dbReference>
<evidence type="ECO:0000256" key="4">
    <source>
        <dbReference type="ARBA" id="ARBA00022427"/>
    </source>
</evidence>
<evidence type="ECO:0000259" key="14">
    <source>
        <dbReference type="PROSITE" id="PS50020"/>
    </source>
</evidence>
<gene>
    <name evidence="15" type="ORF">mPipKuh1_018929</name>
</gene>
<feature type="compositionally biased region" description="Pro residues" evidence="13">
    <location>
        <begin position="1"/>
        <end position="41"/>
    </location>
</feature>
<evidence type="ECO:0000313" key="15">
    <source>
        <dbReference type="EMBL" id="KAF6343885.1"/>
    </source>
</evidence>
<keyword evidence="4" id="KW-0796">Tight junction</keyword>
<dbReference type="GO" id="GO:0005737">
    <property type="term" value="C:cytoplasm"/>
    <property type="evidence" value="ECO:0007669"/>
    <property type="project" value="UniProtKB-SubCell"/>
</dbReference>
<feature type="region of interest" description="Disordered" evidence="13">
    <location>
        <begin position="1"/>
        <end position="64"/>
    </location>
</feature>
<dbReference type="SMART" id="SM00456">
    <property type="entry name" value="WW"/>
    <property type="match status" value="1"/>
</dbReference>
<evidence type="ECO:0000313" key="16">
    <source>
        <dbReference type="Proteomes" id="UP000558488"/>
    </source>
</evidence>
<evidence type="ECO:0000256" key="9">
    <source>
        <dbReference type="ARBA" id="ARBA00023159"/>
    </source>
</evidence>
<keyword evidence="7" id="KW-0965">Cell junction</keyword>
<dbReference type="FunFam" id="2.20.70.10:FF:000012">
    <property type="entry name" value="transcriptional coactivator YAP1 isoform X2"/>
    <property type="match status" value="1"/>
</dbReference>
<feature type="compositionally biased region" description="Polar residues" evidence="13">
    <location>
        <begin position="331"/>
        <end position="359"/>
    </location>
</feature>
<organism evidence="15 16">
    <name type="scientific">Pipistrellus kuhlii</name>
    <name type="common">Kuhl's pipistrelle</name>
    <dbReference type="NCBI Taxonomy" id="59472"/>
    <lineage>
        <taxon>Eukaryota</taxon>
        <taxon>Metazoa</taxon>
        <taxon>Chordata</taxon>
        <taxon>Craniata</taxon>
        <taxon>Vertebrata</taxon>
        <taxon>Euteleostomi</taxon>
        <taxon>Mammalia</taxon>
        <taxon>Eutheria</taxon>
        <taxon>Laurasiatheria</taxon>
        <taxon>Chiroptera</taxon>
        <taxon>Yangochiroptera</taxon>
        <taxon>Vespertilionidae</taxon>
        <taxon>Pipistrellus</taxon>
    </lineage>
</organism>
<feature type="region of interest" description="Disordered" evidence="13">
    <location>
        <begin position="231"/>
        <end position="272"/>
    </location>
</feature>
<evidence type="ECO:0000256" key="6">
    <source>
        <dbReference type="ARBA" id="ARBA00022491"/>
    </source>
</evidence>
<evidence type="ECO:0000256" key="7">
    <source>
        <dbReference type="ARBA" id="ARBA00022949"/>
    </source>
</evidence>
<feature type="compositionally biased region" description="Low complexity" evidence="13">
    <location>
        <begin position="42"/>
        <end position="53"/>
    </location>
</feature>
<evidence type="ECO:0000256" key="5">
    <source>
        <dbReference type="ARBA" id="ARBA00022490"/>
    </source>
</evidence>
<dbReference type="Pfam" id="PF15238">
    <property type="entry name" value="TEADIR3"/>
    <property type="match status" value="1"/>
</dbReference>
<dbReference type="Gene3D" id="6.20.430.10">
    <property type="match status" value="1"/>
</dbReference>
<keyword evidence="8" id="KW-0805">Transcription regulation</keyword>
<feature type="region of interest" description="Disordered" evidence="13">
    <location>
        <begin position="135"/>
        <end position="160"/>
    </location>
</feature>
<dbReference type="PROSITE" id="PS50020">
    <property type="entry name" value="WW_DOMAIN_2"/>
    <property type="match status" value="1"/>
</dbReference>
<evidence type="ECO:0000256" key="1">
    <source>
        <dbReference type="ARBA" id="ARBA00004123"/>
    </source>
</evidence>
<feature type="compositionally biased region" description="Polar residues" evidence="13">
    <location>
        <begin position="231"/>
        <end position="242"/>
    </location>
</feature>
<keyword evidence="9" id="KW-0010">Activator</keyword>
<comment type="subcellular location">
    <subcellularLocation>
        <location evidence="2">Cell junction</location>
        <location evidence="2">Tight junction</location>
    </subcellularLocation>
    <subcellularLocation>
        <location evidence="3">Cytoplasm</location>
    </subcellularLocation>
    <subcellularLocation>
        <location evidence="1">Nucleus</location>
    </subcellularLocation>
</comment>
<evidence type="ECO:0000256" key="11">
    <source>
        <dbReference type="ARBA" id="ARBA00023242"/>
    </source>
</evidence>
<dbReference type="GO" id="GO:0005923">
    <property type="term" value="C:bicellular tight junction"/>
    <property type="evidence" value="ECO:0007669"/>
    <property type="project" value="UniProtKB-SubCell"/>
</dbReference>
<evidence type="ECO:0000256" key="12">
    <source>
        <dbReference type="ARBA" id="ARBA00038057"/>
    </source>
</evidence>
<keyword evidence="11" id="KW-0539">Nucleus</keyword>
<feature type="region of interest" description="Disordered" evidence="13">
    <location>
        <begin position="93"/>
        <end position="116"/>
    </location>
</feature>
<feature type="region of interest" description="Disordered" evidence="13">
    <location>
        <begin position="321"/>
        <end position="375"/>
    </location>
</feature>
<name>A0A7J7X2I9_PIPKU</name>
<comment type="caution">
    <text evidence="15">The sequence shown here is derived from an EMBL/GenBank/DDBJ whole genome shotgun (WGS) entry which is preliminary data.</text>
</comment>
<protein>
    <submittedName>
        <fullName evidence="15">Yes1 associated transcriptional regulator</fullName>
    </submittedName>
</protein>
<dbReference type="GO" id="GO:0005634">
    <property type="term" value="C:nucleus"/>
    <property type="evidence" value="ECO:0007669"/>
    <property type="project" value="UniProtKB-SubCell"/>
</dbReference>
<dbReference type="InterPro" id="IPR051583">
    <property type="entry name" value="YAP1"/>
</dbReference>
<reference evidence="15 16" key="1">
    <citation type="journal article" date="2020" name="Nature">
        <title>Six reference-quality genomes reveal evolution of bat adaptations.</title>
        <authorList>
            <person name="Jebb D."/>
            <person name="Huang Z."/>
            <person name="Pippel M."/>
            <person name="Hughes G.M."/>
            <person name="Lavrichenko K."/>
            <person name="Devanna P."/>
            <person name="Winkler S."/>
            <person name="Jermiin L.S."/>
            <person name="Skirmuntt E.C."/>
            <person name="Katzourakis A."/>
            <person name="Burkitt-Gray L."/>
            <person name="Ray D.A."/>
            <person name="Sullivan K.A.M."/>
            <person name="Roscito J.G."/>
            <person name="Kirilenko B.M."/>
            <person name="Davalos L.M."/>
            <person name="Corthals A.P."/>
            <person name="Power M.L."/>
            <person name="Jones G."/>
            <person name="Ransome R.D."/>
            <person name="Dechmann D.K.N."/>
            <person name="Locatelli A.G."/>
            <person name="Puechmaille S.J."/>
            <person name="Fedrigo O."/>
            <person name="Jarvis E.D."/>
            <person name="Hiller M."/>
            <person name="Vernes S.C."/>
            <person name="Myers E.W."/>
            <person name="Teeling E.C."/>
        </authorList>
    </citation>
    <scope>NUCLEOTIDE SEQUENCE [LARGE SCALE GENOMIC DNA]</scope>
    <source>
        <strain evidence="15">MPipKuh1</strain>
        <tissue evidence="15">Flight muscle</tissue>
    </source>
</reference>
<dbReference type="AlphaFoldDB" id="A0A7J7X2I9"/>
<dbReference type="PANTHER" id="PTHR17616">
    <property type="entry name" value="YES-ASSOCIATED PROTEIN YAP1 FAMILY MEMBER"/>
    <property type="match status" value="1"/>
</dbReference>
<dbReference type="CDD" id="cd00201">
    <property type="entry name" value="WW"/>
    <property type="match status" value="1"/>
</dbReference>
<evidence type="ECO:0000256" key="2">
    <source>
        <dbReference type="ARBA" id="ARBA00004435"/>
    </source>
</evidence>
<dbReference type="PANTHER" id="PTHR17616:SF9">
    <property type="entry name" value="TRANSCRIPTIONAL COACTIVATOR YAP1"/>
    <property type="match status" value="1"/>
</dbReference>
<dbReference type="Gene3D" id="2.20.70.10">
    <property type="match status" value="1"/>
</dbReference>
<dbReference type="PROSITE" id="PS01159">
    <property type="entry name" value="WW_DOMAIN_1"/>
    <property type="match status" value="1"/>
</dbReference>
<dbReference type="GO" id="GO:0003713">
    <property type="term" value="F:transcription coactivator activity"/>
    <property type="evidence" value="ECO:0007669"/>
    <property type="project" value="TreeGrafter"/>
</dbReference>
<evidence type="ECO:0000256" key="3">
    <source>
        <dbReference type="ARBA" id="ARBA00004496"/>
    </source>
</evidence>
<dbReference type="Pfam" id="PF00397">
    <property type="entry name" value="WW"/>
    <property type="match status" value="1"/>
</dbReference>